<sequence length="51" mass="5531">MASSACLASRSMSQMPTPWSSRYSCVWKEASSSRQSLVDGKGHKVVGLNKI</sequence>
<dbReference type="EMBL" id="LR026990">
    <property type="protein sequence ID" value="VDB88974.1"/>
    <property type="molecule type" value="Genomic_DNA"/>
</dbReference>
<proteinExistence type="predicted"/>
<evidence type="ECO:0000313" key="1">
    <source>
        <dbReference type="EMBL" id="VDB88974.1"/>
    </source>
</evidence>
<gene>
    <name evidence="1" type="ORF">BGT96224V316_LOCUS4747</name>
</gene>
<evidence type="ECO:0000313" key="2">
    <source>
        <dbReference type="Proteomes" id="UP000324639"/>
    </source>
</evidence>
<keyword evidence="2" id="KW-1185">Reference proteome</keyword>
<dbReference type="AlphaFoldDB" id="A0A9X9MI11"/>
<name>A0A9X9MI11_BLUGR</name>
<protein>
    <submittedName>
        <fullName evidence="1">Bgt-51981</fullName>
    </submittedName>
</protein>
<reference evidence="1 2" key="1">
    <citation type="submission" date="2018-08" db="EMBL/GenBank/DDBJ databases">
        <authorList>
            <person name="Muller C M."/>
        </authorList>
    </citation>
    <scope>NUCLEOTIDE SEQUENCE [LARGE SCALE GENOMIC DNA]</scope>
</reference>
<organism evidence="1 2">
    <name type="scientific">Blumeria graminis f. sp. tritici</name>
    <dbReference type="NCBI Taxonomy" id="62690"/>
    <lineage>
        <taxon>Eukaryota</taxon>
        <taxon>Fungi</taxon>
        <taxon>Dikarya</taxon>
        <taxon>Ascomycota</taxon>
        <taxon>Pezizomycotina</taxon>
        <taxon>Leotiomycetes</taxon>
        <taxon>Erysiphales</taxon>
        <taxon>Erysiphaceae</taxon>
        <taxon>Blumeria</taxon>
    </lineage>
</organism>
<accession>A0A9X9MI11</accession>
<dbReference type="Proteomes" id="UP000324639">
    <property type="component" value="Chromosome Bgt_-07"/>
</dbReference>